<protein>
    <submittedName>
        <fullName evidence="6">MADS-box transcription factor 13</fullName>
    </submittedName>
</protein>
<evidence type="ECO:0000256" key="3">
    <source>
        <dbReference type="ARBA" id="ARBA00023125"/>
    </source>
</evidence>
<sequence length="312" mass="34690">MGRGRIEIKRIENTTSRQVTFCKRRNGLLKKAYELSVLCDAEVALIVFSSRGRLYEYSNNRAVSQLGLGLAADCFCARRASLTRGRARASPPQPRPPLRVLQQQVTDVSLPVSPPLFINCSVKATIDRYKKAHACGSTSGVPLIEVNAQQYYQQEAAKLRHQIQMLQSTNKHLVGDSVGNLSLKELKQLESRLEKGIAKIRARKNELLSSEINYMVKREIELQSDSIDLRTKIAEEEQRLQQVTIARPSVAPELNPFTALDMKCFFPANLFEAAVHAHAQAQAQAQAQASLQLNLGYQQLAPPGAGDVAHQF</sequence>
<keyword evidence="3" id="KW-0238">DNA-binding</keyword>
<dbReference type="EnsemblPlants" id="EMT12754">
    <property type="protein sequence ID" value="EMT12754"/>
    <property type="gene ID" value="F775_30822"/>
</dbReference>
<evidence type="ECO:0000256" key="4">
    <source>
        <dbReference type="ARBA" id="ARBA00023163"/>
    </source>
</evidence>
<dbReference type="CDD" id="cd00265">
    <property type="entry name" value="MADS_MEF2_like"/>
    <property type="match status" value="1"/>
</dbReference>
<dbReference type="InterPro" id="IPR036879">
    <property type="entry name" value="TF_MADSbox_sf"/>
</dbReference>
<dbReference type="PANTHER" id="PTHR48019">
    <property type="entry name" value="SERUM RESPONSE FACTOR HOMOLOG"/>
    <property type="match status" value="1"/>
</dbReference>
<reference evidence="6" key="1">
    <citation type="submission" date="2015-06" db="UniProtKB">
        <authorList>
            <consortium name="EnsemblPlants"/>
        </authorList>
    </citation>
    <scope>IDENTIFICATION</scope>
</reference>
<evidence type="ECO:0000313" key="6">
    <source>
        <dbReference type="EnsemblPlants" id="EMT12754"/>
    </source>
</evidence>
<comment type="subcellular location">
    <subcellularLocation>
        <location evidence="1">Nucleus</location>
    </subcellularLocation>
</comment>
<dbReference type="SUPFAM" id="SSF55455">
    <property type="entry name" value="SRF-like"/>
    <property type="match status" value="1"/>
</dbReference>
<dbReference type="Gene3D" id="3.40.1810.10">
    <property type="entry name" value="Transcription factor, MADS-box"/>
    <property type="match status" value="1"/>
</dbReference>
<evidence type="ECO:0000256" key="2">
    <source>
        <dbReference type="ARBA" id="ARBA00023015"/>
    </source>
</evidence>
<dbReference type="GO" id="GO:0003700">
    <property type="term" value="F:DNA-binding transcription factor activity"/>
    <property type="evidence" value="ECO:0007669"/>
    <property type="project" value="InterPro"/>
</dbReference>
<dbReference type="PROSITE" id="PS50066">
    <property type="entry name" value="MADS_BOX_2"/>
    <property type="match status" value="1"/>
</dbReference>
<dbReference type="GO" id="GO:0000977">
    <property type="term" value="F:RNA polymerase II transcription regulatory region sequence-specific DNA binding"/>
    <property type="evidence" value="ECO:0007669"/>
    <property type="project" value="InterPro"/>
</dbReference>
<keyword evidence="4" id="KW-0804">Transcription</keyword>
<dbReference type="AlphaFoldDB" id="N1QX58"/>
<dbReference type="InterPro" id="IPR002100">
    <property type="entry name" value="TF_MADSbox"/>
</dbReference>
<organism evidence="6">
    <name type="scientific">Aegilops tauschii</name>
    <name type="common">Tausch's goatgrass</name>
    <name type="synonym">Aegilops squarrosa</name>
    <dbReference type="NCBI Taxonomy" id="37682"/>
    <lineage>
        <taxon>Eukaryota</taxon>
        <taxon>Viridiplantae</taxon>
        <taxon>Streptophyta</taxon>
        <taxon>Embryophyta</taxon>
        <taxon>Tracheophyta</taxon>
        <taxon>Spermatophyta</taxon>
        <taxon>Magnoliopsida</taxon>
        <taxon>Liliopsida</taxon>
        <taxon>Poales</taxon>
        <taxon>Poaceae</taxon>
        <taxon>BOP clade</taxon>
        <taxon>Pooideae</taxon>
        <taxon>Triticodae</taxon>
        <taxon>Triticeae</taxon>
        <taxon>Triticinae</taxon>
        <taxon>Aegilops</taxon>
    </lineage>
</organism>
<dbReference type="Pfam" id="PF01486">
    <property type="entry name" value="K-box"/>
    <property type="match status" value="1"/>
</dbReference>
<keyword evidence="2" id="KW-0805">Transcription regulation</keyword>
<evidence type="ECO:0000256" key="1">
    <source>
        <dbReference type="ARBA" id="ARBA00004123"/>
    </source>
</evidence>
<dbReference type="PRINTS" id="PR00404">
    <property type="entry name" value="MADSDOMAIN"/>
</dbReference>
<dbReference type="Pfam" id="PF00319">
    <property type="entry name" value="SRF-TF"/>
    <property type="match status" value="1"/>
</dbReference>
<dbReference type="InterPro" id="IPR033896">
    <property type="entry name" value="MEF2-like_N"/>
</dbReference>
<keyword evidence="5" id="KW-0539">Nucleus</keyword>
<dbReference type="GO" id="GO:0045944">
    <property type="term" value="P:positive regulation of transcription by RNA polymerase II"/>
    <property type="evidence" value="ECO:0007669"/>
    <property type="project" value="InterPro"/>
</dbReference>
<dbReference type="InterPro" id="IPR050142">
    <property type="entry name" value="MADS-box/MEF2_TF"/>
</dbReference>
<evidence type="ECO:0000256" key="5">
    <source>
        <dbReference type="ARBA" id="ARBA00023242"/>
    </source>
</evidence>
<dbReference type="GO" id="GO:0046983">
    <property type="term" value="F:protein dimerization activity"/>
    <property type="evidence" value="ECO:0007669"/>
    <property type="project" value="InterPro"/>
</dbReference>
<dbReference type="SMART" id="SM00432">
    <property type="entry name" value="MADS"/>
    <property type="match status" value="1"/>
</dbReference>
<accession>N1QX58</accession>
<proteinExistence type="predicted"/>
<dbReference type="PROSITE" id="PS00350">
    <property type="entry name" value="MADS_BOX_1"/>
    <property type="match status" value="1"/>
</dbReference>
<dbReference type="GO" id="GO:0005634">
    <property type="term" value="C:nucleus"/>
    <property type="evidence" value="ECO:0007669"/>
    <property type="project" value="UniProtKB-SubCell"/>
</dbReference>
<dbReference type="PROSITE" id="PS51297">
    <property type="entry name" value="K_BOX"/>
    <property type="match status" value="1"/>
</dbReference>
<name>N1QX58_AEGTA</name>
<dbReference type="InterPro" id="IPR002487">
    <property type="entry name" value="TF_Kbox"/>
</dbReference>